<proteinExistence type="predicted"/>
<evidence type="ECO:0000313" key="2">
    <source>
        <dbReference type="Proteomes" id="UP001385892"/>
    </source>
</evidence>
<name>A0ABU8WJR3_9BURK</name>
<sequence length="380" mass="42790">MPEISKLYLGEEHFEAVKRNSSAQWLFTAEDSIEQHALSFGELGNALLVALRENNVVADVKYVLSASRAPFQAVYLPARALYVVVSDVNACVDLISLCAKSTMLSHVATMLETKPVAPSGVYTGLSLVEICRLFMSDEETQYGDVVAGRMVFTSALMYAFGHELAHIFNGHLALQSDPKFASINPDQGQEYLTQRTLEINADRFGAGWAFEVGENMLKQMLIKVYADLDSHERTRVAFAHRVRYIVGVFIASLYSDARLENHFSPRYPRSYQRFIVALRELRDSIAHYDRSARNLPEHVREVLARSFAEIAGNIDNLRHPLARNAIWIAGEGDVRQDYLESAAEVTIKSLEPAERRWTVLLPHLSQHRIGRPLSESLIPR</sequence>
<dbReference type="EMBL" id="JBBKZT010000006">
    <property type="protein sequence ID" value="MEJ8847773.1"/>
    <property type="molecule type" value="Genomic_DNA"/>
</dbReference>
<organism evidence="1 2">
    <name type="scientific">Variovorax rhizosphaerae</name>
    <dbReference type="NCBI Taxonomy" id="1836200"/>
    <lineage>
        <taxon>Bacteria</taxon>
        <taxon>Pseudomonadati</taxon>
        <taxon>Pseudomonadota</taxon>
        <taxon>Betaproteobacteria</taxon>
        <taxon>Burkholderiales</taxon>
        <taxon>Comamonadaceae</taxon>
        <taxon>Variovorax</taxon>
    </lineage>
</organism>
<accession>A0ABU8WJR3</accession>
<evidence type="ECO:0000313" key="1">
    <source>
        <dbReference type="EMBL" id="MEJ8847773.1"/>
    </source>
</evidence>
<comment type="caution">
    <text evidence="1">The sequence shown here is derived from an EMBL/GenBank/DDBJ whole genome shotgun (WGS) entry which is preliminary data.</text>
</comment>
<reference evidence="1 2" key="1">
    <citation type="submission" date="2024-03" db="EMBL/GenBank/DDBJ databases">
        <title>Novel species of the genus Variovorax.</title>
        <authorList>
            <person name="Liu Q."/>
            <person name="Xin Y.-H."/>
        </authorList>
    </citation>
    <scope>NUCLEOTIDE SEQUENCE [LARGE SCALE GENOMIC DNA]</scope>
    <source>
        <strain evidence="1 2">KACC 18900</strain>
    </source>
</reference>
<protein>
    <submittedName>
        <fullName evidence="1">Uncharacterized protein</fullName>
    </submittedName>
</protein>
<gene>
    <name evidence="1" type="ORF">WKW82_14025</name>
</gene>
<dbReference type="Proteomes" id="UP001385892">
    <property type="component" value="Unassembled WGS sequence"/>
</dbReference>
<keyword evidence="2" id="KW-1185">Reference proteome</keyword>
<dbReference type="RefSeq" id="WP_340342913.1">
    <property type="nucleotide sequence ID" value="NZ_JBBKZT010000006.1"/>
</dbReference>